<organism evidence="1">
    <name type="scientific">Rhizophora mucronata</name>
    <name type="common">Asiatic mangrove</name>
    <dbReference type="NCBI Taxonomy" id="61149"/>
    <lineage>
        <taxon>Eukaryota</taxon>
        <taxon>Viridiplantae</taxon>
        <taxon>Streptophyta</taxon>
        <taxon>Embryophyta</taxon>
        <taxon>Tracheophyta</taxon>
        <taxon>Spermatophyta</taxon>
        <taxon>Magnoliopsida</taxon>
        <taxon>eudicotyledons</taxon>
        <taxon>Gunneridae</taxon>
        <taxon>Pentapetalae</taxon>
        <taxon>rosids</taxon>
        <taxon>fabids</taxon>
        <taxon>Malpighiales</taxon>
        <taxon>Rhizophoraceae</taxon>
        <taxon>Rhizophora</taxon>
    </lineage>
</organism>
<dbReference type="EMBL" id="GGEC01014589">
    <property type="protein sequence ID" value="MBW95072.1"/>
    <property type="molecule type" value="Transcribed_RNA"/>
</dbReference>
<name>A0A2P2JNN7_RHIMU</name>
<proteinExistence type="predicted"/>
<reference evidence="1" key="1">
    <citation type="submission" date="2018-02" db="EMBL/GenBank/DDBJ databases">
        <title>Rhizophora mucronata_Transcriptome.</title>
        <authorList>
            <person name="Meera S.P."/>
            <person name="Sreeshan A."/>
            <person name="Augustine A."/>
        </authorList>
    </citation>
    <scope>NUCLEOTIDE SEQUENCE</scope>
    <source>
        <tissue evidence="1">Leaf</tissue>
    </source>
</reference>
<protein>
    <submittedName>
        <fullName evidence="1">Uncharacterized protein</fullName>
    </submittedName>
</protein>
<dbReference type="AlphaFoldDB" id="A0A2P2JNN7"/>
<evidence type="ECO:0000313" key="1">
    <source>
        <dbReference type="EMBL" id="MBW95072.1"/>
    </source>
</evidence>
<accession>A0A2P2JNN7</accession>
<sequence>MTCHIWASEGRDTQVVLGSVAVSKVLITSFKFLQPMIFIPLNHNLLETGTIHIL</sequence>